<keyword evidence="2" id="KW-1185">Reference proteome</keyword>
<sequence>MVCGDLHSHHTRSCGYQVLWRPPSSPHQLGFTMVAGGGDEEEKRGRLVVGGEEITGEDALLGPTRTFVPKLLSVPERLFSATLTLSGSKGTAFKTVMVYGKTLRKDVVYSCKPMCVSFRVSFTPFNSTVGDTTTDSPKDLDFTTHHSAAIDDGFILKNFKAKKDKFFVYGSRIEASHALEVSGGEDPLVCVVQALDRMQYHRFVGRGSIIMGRVNRLSSKRWVICWASAEDK</sequence>
<dbReference type="Gramene" id="KVG07507">
    <property type="protein sequence ID" value="KVG07507"/>
    <property type="gene ID" value="Ccrd_026571"/>
</dbReference>
<organism evidence="1 2">
    <name type="scientific">Cynara cardunculus var. scolymus</name>
    <name type="common">Globe artichoke</name>
    <name type="synonym">Cynara scolymus</name>
    <dbReference type="NCBI Taxonomy" id="59895"/>
    <lineage>
        <taxon>Eukaryota</taxon>
        <taxon>Viridiplantae</taxon>
        <taxon>Streptophyta</taxon>
        <taxon>Embryophyta</taxon>
        <taxon>Tracheophyta</taxon>
        <taxon>Spermatophyta</taxon>
        <taxon>Magnoliopsida</taxon>
        <taxon>eudicotyledons</taxon>
        <taxon>Gunneridae</taxon>
        <taxon>Pentapetalae</taxon>
        <taxon>asterids</taxon>
        <taxon>campanulids</taxon>
        <taxon>Asterales</taxon>
        <taxon>Asteraceae</taxon>
        <taxon>Carduoideae</taxon>
        <taxon>Cardueae</taxon>
        <taxon>Carduinae</taxon>
        <taxon>Cynara</taxon>
    </lineage>
</organism>
<dbReference type="Proteomes" id="UP000243975">
    <property type="component" value="Unassembled WGS sequence"/>
</dbReference>
<proteinExistence type="predicted"/>
<dbReference type="EMBL" id="LEKV01008673">
    <property type="protein sequence ID" value="KVG07507.1"/>
    <property type="molecule type" value="Genomic_DNA"/>
</dbReference>
<protein>
    <submittedName>
        <fullName evidence="1">Uncharacterized protein</fullName>
    </submittedName>
</protein>
<name>A0A103N895_CYNCS</name>
<evidence type="ECO:0000313" key="1">
    <source>
        <dbReference type="EMBL" id="KVG07507.1"/>
    </source>
</evidence>
<dbReference type="AlphaFoldDB" id="A0A103N895"/>
<evidence type="ECO:0000313" key="2">
    <source>
        <dbReference type="Proteomes" id="UP000243975"/>
    </source>
</evidence>
<comment type="caution">
    <text evidence="1">The sequence shown here is derived from an EMBL/GenBank/DDBJ whole genome shotgun (WGS) entry which is preliminary data.</text>
</comment>
<reference evidence="1 2" key="1">
    <citation type="journal article" date="2016" name="Sci. Rep.">
        <title>The genome sequence of the outbreeding globe artichoke constructed de novo incorporating a phase-aware low-pass sequencing strategy of F1 progeny.</title>
        <authorList>
            <person name="Scaglione D."/>
            <person name="Reyes-Chin-Wo S."/>
            <person name="Acquadro A."/>
            <person name="Froenicke L."/>
            <person name="Portis E."/>
            <person name="Beitel C."/>
            <person name="Tirone M."/>
            <person name="Mauro R."/>
            <person name="Lo Monaco A."/>
            <person name="Mauromicale G."/>
            <person name="Faccioli P."/>
            <person name="Cattivelli L."/>
            <person name="Rieseberg L."/>
            <person name="Michelmore R."/>
            <person name="Lanteri S."/>
        </authorList>
    </citation>
    <scope>NUCLEOTIDE SEQUENCE [LARGE SCALE GENOMIC DNA]</scope>
    <source>
        <strain evidence="1">2C</strain>
    </source>
</reference>
<feature type="non-terminal residue" evidence="1">
    <location>
        <position position="232"/>
    </location>
</feature>
<gene>
    <name evidence="1" type="ORF">Ccrd_026571</name>
</gene>
<accession>A0A103N895</accession>